<evidence type="ECO:0000259" key="1">
    <source>
        <dbReference type="Pfam" id="PF05239"/>
    </source>
</evidence>
<dbReference type="EMBL" id="BONC01000068">
    <property type="protein sequence ID" value="GIF60480.1"/>
    <property type="molecule type" value="Genomic_DNA"/>
</dbReference>
<name>A0ABQ4CCJ7_9ACTN</name>
<accession>A0ABQ4CCJ7</accession>
<proteinExistence type="predicted"/>
<dbReference type="Proteomes" id="UP000624325">
    <property type="component" value="Unassembled WGS sequence"/>
</dbReference>
<dbReference type="Pfam" id="PF05239">
    <property type="entry name" value="PRC"/>
    <property type="match status" value="1"/>
</dbReference>
<protein>
    <submittedName>
        <fullName evidence="2">Photosystem reaction center subunit H</fullName>
    </submittedName>
</protein>
<sequence length="118" mass="12782">MFEAVDIREWQGNAVVDPEGNKIGTLDAIYLDTATDEPTFATVTIGLPTRHRAVLVPLAGANVGPDYVKVTHFRDQVKNAPSIDDGGELPASDEPDVFAHYDLDYVQGSSGERRLARG</sequence>
<gene>
    <name evidence="2" type="ORF">Air01nite_65750</name>
</gene>
<evidence type="ECO:0000313" key="2">
    <source>
        <dbReference type="EMBL" id="GIF60480.1"/>
    </source>
</evidence>
<feature type="domain" description="PRC-barrel" evidence="1">
    <location>
        <begin position="4"/>
        <end position="76"/>
    </location>
</feature>
<organism evidence="2 3">
    <name type="scientific">Asanoa iriomotensis</name>
    <dbReference type="NCBI Taxonomy" id="234613"/>
    <lineage>
        <taxon>Bacteria</taxon>
        <taxon>Bacillati</taxon>
        <taxon>Actinomycetota</taxon>
        <taxon>Actinomycetes</taxon>
        <taxon>Micromonosporales</taxon>
        <taxon>Micromonosporaceae</taxon>
        <taxon>Asanoa</taxon>
    </lineage>
</organism>
<dbReference type="InterPro" id="IPR011033">
    <property type="entry name" value="PRC_barrel-like_sf"/>
</dbReference>
<comment type="caution">
    <text evidence="2">The sequence shown here is derived from an EMBL/GenBank/DDBJ whole genome shotgun (WGS) entry which is preliminary data.</text>
</comment>
<dbReference type="InterPro" id="IPR014747">
    <property type="entry name" value="Bac_photo_RC_H_C"/>
</dbReference>
<dbReference type="InterPro" id="IPR027275">
    <property type="entry name" value="PRC-brl_dom"/>
</dbReference>
<keyword evidence="3" id="KW-1185">Reference proteome</keyword>
<evidence type="ECO:0000313" key="3">
    <source>
        <dbReference type="Proteomes" id="UP000624325"/>
    </source>
</evidence>
<reference evidence="2 3" key="1">
    <citation type="submission" date="2021-01" db="EMBL/GenBank/DDBJ databases">
        <title>Whole genome shotgun sequence of Asanoa iriomotensis NBRC 100142.</title>
        <authorList>
            <person name="Komaki H."/>
            <person name="Tamura T."/>
        </authorList>
    </citation>
    <scope>NUCLEOTIDE SEQUENCE [LARGE SCALE GENOMIC DNA]</scope>
    <source>
        <strain evidence="2 3">NBRC 100142</strain>
    </source>
</reference>
<dbReference type="Gene3D" id="3.90.50.10">
    <property type="entry name" value="Photosynthetic Reaction Center, subunit H, domain 2"/>
    <property type="match status" value="1"/>
</dbReference>
<dbReference type="SUPFAM" id="SSF50346">
    <property type="entry name" value="PRC-barrel domain"/>
    <property type="match status" value="1"/>
</dbReference>